<keyword evidence="1 4" id="KW-0808">Transferase</keyword>
<dbReference type="CDD" id="cd04301">
    <property type="entry name" value="NAT_SF"/>
    <property type="match status" value="1"/>
</dbReference>
<dbReference type="GO" id="GO:0031415">
    <property type="term" value="C:NatA complex"/>
    <property type="evidence" value="ECO:0007669"/>
    <property type="project" value="TreeGrafter"/>
</dbReference>
<dbReference type="STRING" id="448386.A0A2V3IYT5"/>
<dbReference type="SUPFAM" id="SSF55729">
    <property type="entry name" value="Acyl-CoA N-acyltransferases (Nat)"/>
    <property type="match status" value="1"/>
</dbReference>
<accession>A0A2V3IYT5</accession>
<dbReference type="Proteomes" id="UP000247409">
    <property type="component" value="Unassembled WGS sequence"/>
</dbReference>
<evidence type="ECO:0000313" key="4">
    <source>
        <dbReference type="EMBL" id="PXF46847.1"/>
    </source>
</evidence>
<dbReference type="Pfam" id="PF00583">
    <property type="entry name" value="Acetyltransf_1"/>
    <property type="match status" value="1"/>
</dbReference>
<keyword evidence="2" id="KW-0012">Acyltransferase</keyword>
<organism evidence="4 5">
    <name type="scientific">Gracilariopsis chorda</name>
    <dbReference type="NCBI Taxonomy" id="448386"/>
    <lineage>
        <taxon>Eukaryota</taxon>
        <taxon>Rhodophyta</taxon>
        <taxon>Florideophyceae</taxon>
        <taxon>Rhodymeniophycidae</taxon>
        <taxon>Gracilariales</taxon>
        <taxon>Gracilariaceae</taxon>
        <taxon>Gracilariopsis</taxon>
    </lineage>
</organism>
<dbReference type="AlphaFoldDB" id="A0A2V3IYT5"/>
<name>A0A2V3IYT5_9FLOR</name>
<dbReference type="InterPro" id="IPR016181">
    <property type="entry name" value="Acyl_CoA_acyltransferase"/>
</dbReference>
<sequence>MDEKKHPPLRIFWGQVTEKNVNQLEILHTTIFPVKYNAAFYKEVVHAPEGFVQLAYYNELLVGSVCCRKERYVASHAPGNDKAASSTTDSSTSPKKSSLYIMTLGVLAPYRERGIGHQLITHVLSLVESSPLCKDVVDIYIHVQEGNEDALRFYTRYGFQITEKIEGYYKRIEPTSCFIVRKKIER</sequence>
<evidence type="ECO:0000259" key="3">
    <source>
        <dbReference type="PROSITE" id="PS51186"/>
    </source>
</evidence>
<feature type="domain" description="N-acetyltransferase" evidence="3">
    <location>
        <begin position="11"/>
        <end position="185"/>
    </location>
</feature>
<reference evidence="4 5" key="1">
    <citation type="journal article" date="2018" name="Mol. Biol. Evol.">
        <title>Analysis of the draft genome of the red seaweed Gracilariopsis chorda provides insights into genome size evolution in Rhodophyta.</title>
        <authorList>
            <person name="Lee J."/>
            <person name="Yang E.C."/>
            <person name="Graf L."/>
            <person name="Yang J.H."/>
            <person name="Qiu H."/>
            <person name="Zel Zion U."/>
            <person name="Chan C.X."/>
            <person name="Stephens T.G."/>
            <person name="Weber A.P.M."/>
            <person name="Boo G.H."/>
            <person name="Boo S.M."/>
            <person name="Kim K.M."/>
            <person name="Shin Y."/>
            <person name="Jung M."/>
            <person name="Lee S.J."/>
            <person name="Yim H.S."/>
            <person name="Lee J.H."/>
            <person name="Bhattacharya D."/>
            <person name="Yoon H.S."/>
        </authorList>
    </citation>
    <scope>NUCLEOTIDE SEQUENCE [LARGE SCALE GENOMIC DNA]</scope>
    <source>
        <strain evidence="4 5">SKKU-2015</strain>
        <tissue evidence="4">Whole body</tissue>
    </source>
</reference>
<evidence type="ECO:0000256" key="2">
    <source>
        <dbReference type="ARBA" id="ARBA00023315"/>
    </source>
</evidence>
<keyword evidence="5" id="KW-1185">Reference proteome</keyword>
<gene>
    <name evidence="4" type="ORF">BWQ96_03376</name>
</gene>
<dbReference type="GO" id="GO:0007064">
    <property type="term" value="P:mitotic sister chromatid cohesion"/>
    <property type="evidence" value="ECO:0007669"/>
    <property type="project" value="TreeGrafter"/>
</dbReference>
<evidence type="ECO:0000256" key="1">
    <source>
        <dbReference type="ARBA" id="ARBA00022679"/>
    </source>
</evidence>
<dbReference type="GO" id="GO:0016747">
    <property type="term" value="F:acyltransferase activity, transferring groups other than amino-acyl groups"/>
    <property type="evidence" value="ECO:0007669"/>
    <property type="project" value="InterPro"/>
</dbReference>
<dbReference type="PANTHER" id="PTHR42919:SF8">
    <property type="entry name" value="N-ALPHA-ACETYLTRANSFERASE 50"/>
    <property type="match status" value="1"/>
</dbReference>
<dbReference type="PROSITE" id="PS51186">
    <property type="entry name" value="GNAT"/>
    <property type="match status" value="1"/>
</dbReference>
<dbReference type="InterPro" id="IPR000182">
    <property type="entry name" value="GNAT_dom"/>
</dbReference>
<dbReference type="OrthoDB" id="47374at2759"/>
<protein>
    <submittedName>
        <fullName evidence="4">N-alpha-acetyltransferase 50</fullName>
    </submittedName>
</protein>
<proteinExistence type="predicted"/>
<comment type="caution">
    <text evidence="4">The sequence shown here is derived from an EMBL/GenBank/DDBJ whole genome shotgun (WGS) entry which is preliminary data.</text>
</comment>
<evidence type="ECO:0000313" key="5">
    <source>
        <dbReference type="Proteomes" id="UP000247409"/>
    </source>
</evidence>
<dbReference type="Gene3D" id="3.40.630.30">
    <property type="match status" value="1"/>
</dbReference>
<dbReference type="EMBL" id="NBIV01000032">
    <property type="protein sequence ID" value="PXF46847.1"/>
    <property type="molecule type" value="Genomic_DNA"/>
</dbReference>
<dbReference type="InterPro" id="IPR051556">
    <property type="entry name" value="N-term/lysine_N-AcTrnsfr"/>
</dbReference>
<dbReference type="PANTHER" id="PTHR42919">
    <property type="entry name" value="N-ALPHA-ACETYLTRANSFERASE"/>
    <property type="match status" value="1"/>
</dbReference>